<dbReference type="RefSeq" id="WP_157302440.1">
    <property type="nucleotide sequence ID" value="NZ_BAAAZB010000021.1"/>
</dbReference>
<evidence type="ECO:0000313" key="3">
    <source>
        <dbReference type="EMBL" id="MVT43641.1"/>
    </source>
</evidence>
<proteinExistence type="predicted"/>
<feature type="domain" description="Peptidase M28" evidence="2">
    <location>
        <begin position="210"/>
        <end position="412"/>
    </location>
</feature>
<dbReference type="Pfam" id="PF04389">
    <property type="entry name" value="Peptidase_M28"/>
    <property type="match status" value="1"/>
</dbReference>
<dbReference type="AlphaFoldDB" id="A0A6N8JGM1"/>
<feature type="signal peptide" evidence="1">
    <location>
        <begin position="1"/>
        <end position="20"/>
    </location>
</feature>
<dbReference type="PANTHER" id="PTHR12147:SF26">
    <property type="entry name" value="PEPTIDASE M28 DOMAIN-CONTAINING PROTEIN"/>
    <property type="match status" value="1"/>
</dbReference>
<dbReference type="GO" id="GO:0008235">
    <property type="term" value="F:metalloexopeptidase activity"/>
    <property type="evidence" value="ECO:0007669"/>
    <property type="project" value="InterPro"/>
</dbReference>
<name>A0A6N8JGM1_9BACT</name>
<accession>A0A6N8JGM1</accession>
<sequence>MKKRYILINVLCFFSMYATAQDIKQKEVTRIISTLAADDMQGRKTFTPGAEKAATFIEQEFAKAKLQPFPGNKGFRQVFFHYEVKPGMQQLWLNGHTQAAGDRVLVLGAASHLEWNQDSPLESIRVKSGDNFYEQLEKLLRGAKRNTIVWVDSAHSKEFTSYNHGIQETGRHLTDSGKTVVMILKTAADSAIQTWAIKADQQVTPLALFNIVGMIRGTTRPEEYVIFSAHYDHLGIQVPEAGDSIANGADDDASGVTAVISMANHYKKQPAPARTILFIAFTGEEIGEYGSHYYAAHGDPAPEKIIAMFNIDMLGKVSKFGKNSIFITGYERSDFGDILNRNVKKTPFHVYPDPYPDQHLFYRADNAALAKLGVPAHTISTARIDTDTLYHNVRDEVRTLDLANLTNVIKGIITSARSIINGTDTPKRVDKKKV</sequence>
<keyword evidence="1" id="KW-0732">Signal</keyword>
<dbReference type="GO" id="GO:0006508">
    <property type="term" value="P:proteolysis"/>
    <property type="evidence" value="ECO:0007669"/>
    <property type="project" value="InterPro"/>
</dbReference>
<dbReference type="SUPFAM" id="SSF53187">
    <property type="entry name" value="Zn-dependent exopeptidases"/>
    <property type="match status" value="1"/>
</dbReference>
<protein>
    <submittedName>
        <fullName evidence="3">M20/M25/M40 family metallo-hydrolase</fullName>
    </submittedName>
</protein>
<gene>
    <name evidence="3" type="ORF">GO495_23805</name>
</gene>
<dbReference type="EMBL" id="WRXO01000008">
    <property type="protein sequence ID" value="MVT43641.1"/>
    <property type="molecule type" value="Genomic_DNA"/>
</dbReference>
<keyword evidence="3" id="KW-0378">Hydrolase</keyword>
<dbReference type="OrthoDB" id="9764939at2"/>
<comment type="caution">
    <text evidence="3">The sequence shown here is derived from an EMBL/GenBank/DDBJ whole genome shotgun (WGS) entry which is preliminary data.</text>
</comment>
<evidence type="ECO:0000313" key="4">
    <source>
        <dbReference type="Proteomes" id="UP000468388"/>
    </source>
</evidence>
<organism evidence="3 4">
    <name type="scientific">Chitinophaga oryziterrae</name>
    <dbReference type="NCBI Taxonomy" id="1031224"/>
    <lineage>
        <taxon>Bacteria</taxon>
        <taxon>Pseudomonadati</taxon>
        <taxon>Bacteroidota</taxon>
        <taxon>Chitinophagia</taxon>
        <taxon>Chitinophagales</taxon>
        <taxon>Chitinophagaceae</taxon>
        <taxon>Chitinophaga</taxon>
    </lineage>
</organism>
<dbReference type="InterPro" id="IPR007484">
    <property type="entry name" value="Peptidase_M28"/>
</dbReference>
<evidence type="ECO:0000256" key="1">
    <source>
        <dbReference type="SAM" id="SignalP"/>
    </source>
</evidence>
<evidence type="ECO:0000259" key="2">
    <source>
        <dbReference type="Pfam" id="PF04389"/>
    </source>
</evidence>
<reference evidence="3 4" key="1">
    <citation type="submission" date="2019-12" db="EMBL/GenBank/DDBJ databases">
        <title>The draft genomic sequence of strain Chitinophaga oryziterrae JCM 16595.</title>
        <authorList>
            <person name="Zhang X."/>
        </authorList>
    </citation>
    <scope>NUCLEOTIDE SEQUENCE [LARGE SCALE GENOMIC DNA]</scope>
    <source>
        <strain evidence="3 4">JCM 16595</strain>
    </source>
</reference>
<dbReference type="Proteomes" id="UP000468388">
    <property type="component" value="Unassembled WGS sequence"/>
</dbReference>
<dbReference type="Gene3D" id="3.40.630.10">
    <property type="entry name" value="Zn peptidases"/>
    <property type="match status" value="2"/>
</dbReference>
<dbReference type="InterPro" id="IPR045175">
    <property type="entry name" value="M28_fam"/>
</dbReference>
<feature type="chain" id="PRO_5026721746" evidence="1">
    <location>
        <begin position="21"/>
        <end position="434"/>
    </location>
</feature>
<keyword evidence="4" id="KW-1185">Reference proteome</keyword>
<dbReference type="PANTHER" id="PTHR12147">
    <property type="entry name" value="METALLOPEPTIDASE M28 FAMILY MEMBER"/>
    <property type="match status" value="1"/>
</dbReference>